<dbReference type="EMBL" id="BKAU01000007">
    <property type="protein sequence ID" value="GEP98752.1"/>
    <property type="molecule type" value="Genomic_DNA"/>
</dbReference>
<keyword evidence="2" id="KW-0378">Hydrolase</keyword>
<evidence type="ECO:0000259" key="4">
    <source>
        <dbReference type="Pfam" id="PF00884"/>
    </source>
</evidence>
<dbReference type="PANTHER" id="PTHR42693:SF53">
    <property type="entry name" value="ENDO-4-O-SULFATASE"/>
    <property type="match status" value="1"/>
</dbReference>
<dbReference type="Proteomes" id="UP000321436">
    <property type="component" value="Unassembled WGS sequence"/>
</dbReference>
<protein>
    <submittedName>
        <fullName evidence="5">N-acetylgalactosamine-6-sulfatase</fullName>
    </submittedName>
</protein>
<dbReference type="InterPro" id="IPR050738">
    <property type="entry name" value="Sulfatase"/>
</dbReference>
<keyword evidence="3" id="KW-0732">Signal</keyword>
<comment type="similarity">
    <text evidence="1">Belongs to the sulfatase family.</text>
</comment>
<dbReference type="Gene3D" id="3.30.1120.10">
    <property type="match status" value="1"/>
</dbReference>
<sequence length="455" mass="51010">MTRIFFFLPGLLLFAALATGQTSTGRPNIILIMADDMGYGDLGCYGQPRIRTPHIDALAKNGMRFTRYYTGSTVCAPSREALLTGMHTGHTAIRGNFLTDEKEDPPMPDEKRTIAEILRDAGYHTGLIGKWGLGGEAHGPEKQGFHYSYGYLDQIQAHNYYPPFLYENGRKVTVPEGTYSHHLFVEKTMGFLDQRPKDKPFFLYLPYTIPHGKHVIPDASEYAQEDWPEQYRNYAAMITQLDKDIGRIISKLKEDGLDRNTLIIFTSDNGANPGFAKFFSSNGAFRGHKTTLYEGGIRAPLIACWPGMIKAGQVSEHVTAGWDMLPALCEAAGVQPPAGIDGISFYPTFTGRSGQARHPYLYWEYYTYNYNWNKPDSQLPRNWLDSRAVRFGDWKAVVKSSPRGENAAVELYDLQSDPSETTNVAAQHPDVVRQANAILSSASRPDASYFPYKQK</sequence>
<organism evidence="5 6">
    <name type="scientific">Chitinophaga cymbidii</name>
    <dbReference type="NCBI Taxonomy" id="1096750"/>
    <lineage>
        <taxon>Bacteria</taxon>
        <taxon>Pseudomonadati</taxon>
        <taxon>Bacteroidota</taxon>
        <taxon>Chitinophagia</taxon>
        <taxon>Chitinophagales</taxon>
        <taxon>Chitinophagaceae</taxon>
        <taxon>Chitinophaga</taxon>
    </lineage>
</organism>
<dbReference type="SUPFAM" id="SSF53649">
    <property type="entry name" value="Alkaline phosphatase-like"/>
    <property type="match status" value="1"/>
</dbReference>
<dbReference type="PANTHER" id="PTHR42693">
    <property type="entry name" value="ARYLSULFATASE FAMILY MEMBER"/>
    <property type="match status" value="1"/>
</dbReference>
<dbReference type="Pfam" id="PF00884">
    <property type="entry name" value="Sulfatase"/>
    <property type="match status" value="1"/>
</dbReference>
<dbReference type="OrthoDB" id="9766107at2"/>
<evidence type="ECO:0000256" key="2">
    <source>
        <dbReference type="ARBA" id="ARBA00022801"/>
    </source>
</evidence>
<dbReference type="RefSeq" id="WP_146867366.1">
    <property type="nucleotide sequence ID" value="NZ_BKAU01000007.1"/>
</dbReference>
<dbReference type="GO" id="GO:0004065">
    <property type="term" value="F:arylsulfatase activity"/>
    <property type="evidence" value="ECO:0007669"/>
    <property type="project" value="TreeGrafter"/>
</dbReference>
<feature type="signal peptide" evidence="3">
    <location>
        <begin position="1"/>
        <end position="18"/>
    </location>
</feature>
<evidence type="ECO:0000313" key="6">
    <source>
        <dbReference type="Proteomes" id="UP000321436"/>
    </source>
</evidence>
<proteinExistence type="inferred from homology"/>
<keyword evidence="6" id="KW-1185">Reference proteome</keyword>
<dbReference type="InterPro" id="IPR017850">
    <property type="entry name" value="Alkaline_phosphatase_core_sf"/>
</dbReference>
<feature type="chain" id="PRO_5021719400" evidence="3">
    <location>
        <begin position="19"/>
        <end position="455"/>
    </location>
</feature>
<evidence type="ECO:0000313" key="5">
    <source>
        <dbReference type="EMBL" id="GEP98752.1"/>
    </source>
</evidence>
<name>A0A512RSU9_9BACT</name>
<dbReference type="CDD" id="cd16145">
    <property type="entry name" value="ARS_like"/>
    <property type="match status" value="1"/>
</dbReference>
<accession>A0A512RSU9</accession>
<evidence type="ECO:0000256" key="3">
    <source>
        <dbReference type="SAM" id="SignalP"/>
    </source>
</evidence>
<comment type="caution">
    <text evidence="5">The sequence shown here is derived from an EMBL/GenBank/DDBJ whole genome shotgun (WGS) entry which is preliminary data.</text>
</comment>
<dbReference type="Gene3D" id="3.40.720.10">
    <property type="entry name" value="Alkaline Phosphatase, subunit A"/>
    <property type="match status" value="1"/>
</dbReference>
<reference evidence="5 6" key="1">
    <citation type="submission" date="2019-07" db="EMBL/GenBank/DDBJ databases">
        <title>Whole genome shotgun sequence of Chitinophaga cymbidii NBRC 109752.</title>
        <authorList>
            <person name="Hosoyama A."/>
            <person name="Uohara A."/>
            <person name="Ohji S."/>
            <person name="Ichikawa N."/>
        </authorList>
    </citation>
    <scope>NUCLEOTIDE SEQUENCE [LARGE SCALE GENOMIC DNA]</scope>
    <source>
        <strain evidence="5 6">NBRC 109752</strain>
    </source>
</reference>
<gene>
    <name evidence="5" type="primary">aslA_2</name>
    <name evidence="5" type="ORF">CCY01nite_50120</name>
</gene>
<feature type="domain" description="Sulfatase N-terminal" evidence="4">
    <location>
        <begin position="27"/>
        <end position="334"/>
    </location>
</feature>
<dbReference type="InterPro" id="IPR000917">
    <property type="entry name" value="Sulfatase_N"/>
</dbReference>
<evidence type="ECO:0000256" key="1">
    <source>
        <dbReference type="ARBA" id="ARBA00008779"/>
    </source>
</evidence>
<dbReference type="AlphaFoldDB" id="A0A512RSU9"/>